<proteinExistence type="predicted"/>
<protein>
    <recommendedName>
        <fullName evidence="1">Retrovirus-related Pol polyprotein from transposon TNT 1-94-like beta-barrel domain-containing protein</fullName>
    </recommendedName>
</protein>
<accession>A0A8J2H8B6</accession>
<organism evidence="2 3">
    <name type="scientific">Cotesia congregata</name>
    <name type="common">Parasitoid wasp</name>
    <name type="synonym">Apanteles congregatus</name>
    <dbReference type="NCBI Taxonomy" id="51543"/>
    <lineage>
        <taxon>Eukaryota</taxon>
        <taxon>Metazoa</taxon>
        <taxon>Ecdysozoa</taxon>
        <taxon>Arthropoda</taxon>
        <taxon>Hexapoda</taxon>
        <taxon>Insecta</taxon>
        <taxon>Pterygota</taxon>
        <taxon>Neoptera</taxon>
        <taxon>Endopterygota</taxon>
        <taxon>Hymenoptera</taxon>
        <taxon>Apocrita</taxon>
        <taxon>Ichneumonoidea</taxon>
        <taxon>Braconidae</taxon>
        <taxon>Microgastrinae</taxon>
        <taxon>Cotesia</taxon>
    </lineage>
</organism>
<dbReference type="OrthoDB" id="413361at2759"/>
<evidence type="ECO:0000313" key="2">
    <source>
        <dbReference type="EMBL" id="CAG5084314.1"/>
    </source>
</evidence>
<feature type="domain" description="Retrovirus-related Pol polyprotein from transposon TNT 1-94-like beta-barrel" evidence="1">
    <location>
        <begin position="61"/>
        <end position="112"/>
    </location>
</feature>
<gene>
    <name evidence="2" type="ORF">HICCMSTLAB_LOCUS4074</name>
</gene>
<evidence type="ECO:0000313" key="3">
    <source>
        <dbReference type="Proteomes" id="UP000786811"/>
    </source>
</evidence>
<dbReference type="Proteomes" id="UP000786811">
    <property type="component" value="Unassembled WGS sequence"/>
</dbReference>
<dbReference type="InterPro" id="IPR054722">
    <property type="entry name" value="PolX-like_BBD"/>
</dbReference>
<feature type="non-terminal residue" evidence="2">
    <location>
        <position position="132"/>
    </location>
</feature>
<comment type="caution">
    <text evidence="2">The sequence shown here is derived from an EMBL/GenBank/DDBJ whole genome shotgun (WGS) entry which is preliminary data.</text>
</comment>
<dbReference type="Pfam" id="PF22936">
    <property type="entry name" value="Pol_BBD"/>
    <property type="match status" value="1"/>
</dbReference>
<dbReference type="AlphaFoldDB" id="A0A8J2H8B6"/>
<dbReference type="EMBL" id="CAJNRD030001118">
    <property type="protein sequence ID" value="CAG5084314.1"/>
    <property type="molecule type" value="Genomic_DNA"/>
</dbReference>
<evidence type="ECO:0000259" key="1">
    <source>
        <dbReference type="Pfam" id="PF22936"/>
    </source>
</evidence>
<name>A0A8J2H8B6_COTCN</name>
<reference evidence="2" key="1">
    <citation type="submission" date="2021-04" db="EMBL/GenBank/DDBJ databases">
        <authorList>
            <person name="Chebbi M.A.C M."/>
        </authorList>
    </citation>
    <scope>NUCLEOTIDE SEQUENCE</scope>
</reference>
<sequence>MVSTRSRVTSVVKRGIRQMCVLPRSLKKPSANNVDESYAVSHTVINGVCHNAKISTANRAWLLDSGCTAHLCGDQECFKSMSESSNIKLILASQASTQVKGSECAEAAVQYGCSELLKWHARLGHLNVKDLM</sequence>
<keyword evidence="3" id="KW-1185">Reference proteome</keyword>